<proteinExistence type="predicted"/>
<name>A0AA39X5V1_9PEZI</name>
<organism evidence="2 3">
    <name type="scientific">Immersiella caudata</name>
    <dbReference type="NCBI Taxonomy" id="314043"/>
    <lineage>
        <taxon>Eukaryota</taxon>
        <taxon>Fungi</taxon>
        <taxon>Dikarya</taxon>
        <taxon>Ascomycota</taxon>
        <taxon>Pezizomycotina</taxon>
        <taxon>Sordariomycetes</taxon>
        <taxon>Sordariomycetidae</taxon>
        <taxon>Sordariales</taxon>
        <taxon>Lasiosphaeriaceae</taxon>
        <taxon>Immersiella</taxon>
    </lineage>
</organism>
<dbReference type="InterPro" id="IPR010730">
    <property type="entry name" value="HET"/>
</dbReference>
<dbReference type="AlphaFoldDB" id="A0AA39X5V1"/>
<feature type="domain" description="Heterokaryon incompatibility" evidence="1">
    <location>
        <begin position="56"/>
        <end position="209"/>
    </location>
</feature>
<evidence type="ECO:0000313" key="3">
    <source>
        <dbReference type="Proteomes" id="UP001175000"/>
    </source>
</evidence>
<accession>A0AA39X5V1</accession>
<dbReference type="EMBL" id="JAULSU010000002">
    <property type="protein sequence ID" value="KAK0627868.1"/>
    <property type="molecule type" value="Genomic_DNA"/>
</dbReference>
<sequence>MQLCTESHGECGDSSGNDAFTPKRLIEVFPNEHTGGALHWKLTTWERPVPQPRPRYLTLSHCWGSSLHTCLLKASLSAFTAVPSPAATLPKTYQDAMSVTDSLGFRYVWIDSLCIIQDDTDDWKTQSAEMGRVYQHTSCNIAAAWAKEGSQGCFSARDPAAAIEPIRTSISIEAGGEVRLLAFDMIQRWKWLSSVVDSPLNQRGWVLQERYMSPRQLTFARDEVFWECRQLAASESHPGGLPPVLFLPEGTDVPLSSKPRLECVDELTLRRNWMELVEKYTASKLTVHTDKLIALAGLAGEARMMFGGDEYLAGMWRRDLHKQLVWYASLSTSSQPRAEKAAYLAPSWCWSS</sequence>
<evidence type="ECO:0000313" key="2">
    <source>
        <dbReference type="EMBL" id="KAK0627868.1"/>
    </source>
</evidence>
<feature type="non-terminal residue" evidence="2">
    <location>
        <position position="352"/>
    </location>
</feature>
<dbReference type="PANTHER" id="PTHR33112">
    <property type="entry name" value="DOMAIN PROTEIN, PUTATIVE-RELATED"/>
    <property type="match status" value="1"/>
</dbReference>
<gene>
    <name evidence="2" type="ORF">B0T14DRAFT_421529</name>
</gene>
<dbReference type="Proteomes" id="UP001175000">
    <property type="component" value="Unassembled WGS sequence"/>
</dbReference>
<reference evidence="2" key="1">
    <citation type="submission" date="2023-06" db="EMBL/GenBank/DDBJ databases">
        <title>Genome-scale phylogeny and comparative genomics of the fungal order Sordariales.</title>
        <authorList>
            <consortium name="Lawrence Berkeley National Laboratory"/>
            <person name="Hensen N."/>
            <person name="Bonometti L."/>
            <person name="Westerberg I."/>
            <person name="Brannstrom I.O."/>
            <person name="Guillou S."/>
            <person name="Cros-Aarteil S."/>
            <person name="Calhoun S."/>
            <person name="Haridas S."/>
            <person name="Kuo A."/>
            <person name="Mondo S."/>
            <person name="Pangilinan J."/>
            <person name="Riley R."/>
            <person name="Labutti K."/>
            <person name="Andreopoulos B."/>
            <person name="Lipzen A."/>
            <person name="Chen C."/>
            <person name="Yanf M."/>
            <person name="Daum C."/>
            <person name="Ng V."/>
            <person name="Clum A."/>
            <person name="Steindorff A."/>
            <person name="Ohm R."/>
            <person name="Martin F."/>
            <person name="Silar P."/>
            <person name="Natvig D."/>
            <person name="Lalanne C."/>
            <person name="Gautier V."/>
            <person name="Ament-Velasquez S.L."/>
            <person name="Kruys A."/>
            <person name="Hutchinson M.I."/>
            <person name="Powell A.J."/>
            <person name="Barry K."/>
            <person name="Miller A.N."/>
            <person name="Grigoriev I.V."/>
            <person name="Debuchy R."/>
            <person name="Gladieux P."/>
            <person name="Thoren M.H."/>
            <person name="Johannesson H."/>
        </authorList>
    </citation>
    <scope>NUCLEOTIDE SEQUENCE</scope>
    <source>
        <strain evidence="2">CBS 606.72</strain>
    </source>
</reference>
<evidence type="ECO:0000259" key="1">
    <source>
        <dbReference type="Pfam" id="PF06985"/>
    </source>
</evidence>
<dbReference type="Pfam" id="PF06985">
    <property type="entry name" value="HET"/>
    <property type="match status" value="1"/>
</dbReference>
<keyword evidence="3" id="KW-1185">Reference proteome</keyword>
<protein>
    <submittedName>
        <fullName evidence="2">Heterokaryon incompatibility protein-domain-containing protein</fullName>
    </submittedName>
</protein>
<comment type="caution">
    <text evidence="2">The sequence shown here is derived from an EMBL/GenBank/DDBJ whole genome shotgun (WGS) entry which is preliminary data.</text>
</comment>
<dbReference type="PANTHER" id="PTHR33112:SF10">
    <property type="entry name" value="TOL"/>
    <property type="match status" value="1"/>
</dbReference>